<name>A3XM68_LEEBM</name>
<accession>A3XM68</accession>
<evidence type="ECO:0000313" key="7">
    <source>
        <dbReference type="Proteomes" id="UP000001601"/>
    </source>
</evidence>
<evidence type="ECO:0000259" key="5">
    <source>
        <dbReference type="Pfam" id="PF01823"/>
    </source>
</evidence>
<dbReference type="SMART" id="SM00248">
    <property type="entry name" value="ANK"/>
    <property type="match status" value="7"/>
</dbReference>
<dbReference type="AlphaFoldDB" id="A3XM68"/>
<comment type="caution">
    <text evidence="6">The sequence shown here is derived from an EMBL/GenBank/DDBJ whole genome shotgun (WGS) entry which is preliminary data.</text>
</comment>
<keyword evidence="2 3" id="KW-0040">ANK repeat</keyword>
<sequence length="1098" mass="121571">MKVPGFSVDIRFLDVLDPARKSVIGPKKGEIFEQVAFDEIAKIKTPGDSELRFEFIQTAHDFEHTILSTQAEGLPVSAHFSQAYKGTADAEKNNKQLYVYTLRKKALFAKKLPKIALSEGFKDAVMRLGRDVTAEGFLSWFGTHYTTEVTYGGFFLTRNSINSTDFINSPHSEEVFKTKLRIAIGEQQRGEVLTDPYIPLGEPQRFTRGGNPNEFWDKRWEQTLNPKNAVIIAAQYAELSELLTVQNFPEIEDLQKKKALLQKAIDHAKAKVKSWQAQESSSSFFQKYSLQFRQKVISVVKNSTGSAEEASRTNYVGDLFFGSFKANGDPMTSKPLIEYQGIDLNTLLTDEEIALNRVLDFTVSPEELKGAYVSIWDDTKKLVKGDQRTTLLISGPETARTSFKEALLQPVVKEVQITTIDKDVFTIKYSLEQVKENTTIVASGNFYNYALDSELVSAAARGDTTALTEKYFNGASRSVNGVVAAAVQNFEDAQVLNRIFDLGVRPTISDLDMVFDPDYFSKAKALALLERGAKPKNNMIFKAVAFSAPEVIYALLREGAKPVNNDVAFAVRNKDYKAVKALMSDEITHFTADTEMLALAVTHGDTDLVQQFIEFGAEANATILAEALHVEDTLILNQIRNVTPASTQVFEVITEADNTELFTYFTKKEGAQLSNKVITTAISNNNLEILALALEQKNWADYALEQAITLKNTASIRLSLEKGANVDSVFTYAATENDFSLFKESLDRFQGNPKAALAVAVDYNKTDFVKYVFQQKEAEVDAGKHLASVVKNGNQELVELLISKDADPQLGLEVAVLSGNSIIVAYLIEKGAVVKNPDLLKIASNVKDVQLTKVLLETRQINPDSIMIDLIELKDPQLVETNLNYGAQVNSAALTTAIDSKNEAIALKLMERAEDSLLTNTLLLNAVQNQMPVVVSHLIDRLNAADYAYKVALDAKQIDLLKLAIAKGGIPAEEDIFKALKSDFKEAVPVMLATGLNAKTKDNEGNTVLHFVVYKAQDQDVALVDQLLNFGLNINAKNKIGETPLHWAVKGGSPNKKIILKLLEKGALAEAQTVKKQTVFDYAQDRSIKQLLKDSVYR</sequence>
<organism evidence="6 7">
    <name type="scientific">Leeuwenhoekiella blandensis (strain CECT 7118 / CCUG 51940 / KCTC 22103 / MED217)</name>
    <name type="common">Flavobacterium sp. (strain MED217)</name>
    <dbReference type="NCBI Taxonomy" id="398720"/>
    <lineage>
        <taxon>Bacteria</taxon>
        <taxon>Pseudomonadati</taxon>
        <taxon>Bacteroidota</taxon>
        <taxon>Flavobacteriia</taxon>
        <taxon>Flavobacteriales</taxon>
        <taxon>Flavobacteriaceae</taxon>
        <taxon>Leeuwenhoekiella</taxon>
    </lineage>
</organism>
<dbReference type="SUPFAM" id="SSF48403">
    <property type="entry name" value="Ankyrin repeat"/>
    <property type="match status" value="3"/>
</dbReference>
<dbReference type="InterPro" id="IPR051165">
    <property type="entry name" value="Multifunctional_ANK_Repeat"/>
</dbReference>
<evidence type="ECO:0000256" key="4">
    <source>
        <dbReference type="SAM" id="Coils"/>
    </source>
</evidence>
<feature type="coiled-coil region" evidence="4">
    <location>
        <begin position="251"/>
        <end position="278"/>
    </location>
</feature>
<reference evidence="6 7" key="1">
    <citation type="journal article" date="2007" name="Nature">
        <title>Light stimulates growth of proteorhodopsin-containing marine Flavobacteria.</title>
        <authorList>
            <person name="Gomez-Consarnau L."/>
            <person name="Gonzalez J.M."/>
            <person name="Coll-Llado M."/>
            <person name="Gourdon P."/>
            <person name="Pascher T."/>
            <person name="Neutze R."/>
            <person name="Pedros-Alio C."/>
            <person name="Pinhassi J."/>
        </authorList>
    </citation>
    <scope>NUCLEOTIDE SEQUENCE [LARGE SCALE GENOMIC DNA]</scope>
    <source>
        <strain evidence="6 7">MED217</strain>
    </source>
</reference>
<evidence type="ECO:0000313" key="6">
    <source>
        <dbReference type="EMBL" id="EAQ49360.1"/>
    </source>
</evidence>
<keyword evidence="4" id="KW-0175">Coiled coil</keyword>
<dbReference type="PANTHER" id="PTHR24123:SF33">
    <property type="entry name" value="PROTEIN HOS4"/>
    <property type="match status" value="1"/>
</dbReference>
<dbReference type="Proteomes" id="UP000001601">
    <property type="component" value="Unassembled WGS sequence"/>
</dbReference>
<dbReference type="Gene3D" id="1.25.40.20">
    <property type="entry name" value="Ankyrin repeat-containing domain"/>
    <property type="match status" value="3"/>
</dbReference>
<dbReference type="STRING" id="398720.MED217_10914"/>
<dbReference type="PROSITE" id="PS50088">
    <property type="entry name" value="ANK_REPEAT"/>
    <property type="match status" value="2"/>
</dbReference>
<dbReference type="PANTHER" id="PTHR24123">
    <property type="entry name" value="ANKYRIN REPEAT-CONTAINING"/>
    <property type="match status" value="1"/>
</dbReference>
<dbReference type="eggNOG" id="COG0666">
    <property type="taxonomic scope" value="Bacteria"/>
</dbReference>
<dbReference type="InterPro" id="IPR036770">
    <property type="entry name" value="Ankyrin_rpt-contain_sf"/>
</dbReference>
<dbReference type="InterPro" id="IPR020864">
    <property type="entry name" value="MACPF"/>
</dbReference>
<dbReference type="EMBL" id="AANC01000004">
    <property type="protein sequence ID" value="EAQ49360.1"/>
    <property type="molecule type" value="Genomic_DNA"/>
</dbReference>
<dbReference type="GO" id="GO:0016787">
    <property type="term" value="F:hydrolase activity"/>
    <property type="evidence" value="ECO:0007669"/>
    <property type="project" value="UniProtKB-KW"/>
</dbReference>
<keyword evidence="1" id="KW-0677">Repeat</keyword>
<dbReference type="HOGENOM" id="CLU_282964_0_0_10"/>
<dbReference type="Pfam" id="PF01823">
    <property type="entry name" value="MACPF"/>
    <property type="match status" value="1"/>
</dbReference>
<gene>
    <name evidence="6" type="ORF">MED217_10914</name>
</gene>
<evidence type="ECO:0000256" key="2">
    <source>
        <dbReference type="ARBA" id="ARBA00023043"/>
    </source>
</evidence>
<feature type="repeat" description="ANK" evidence="3">
    <location>
        <begin position="1040"/>
        <end position="1074"/>
    </location>
</feature>
<evidence type="ECO:0000256" key="1">
    <source>
        <dbReference type="ARBA" id="ARBA00022737"/>
    </source>
</evidence>
<protein>
    <submittedName>
        <fullName evidence="6">Guanosine polyphosphate pyrophosphohydrolase/synthetase-like protein</fullName>
    </submittedName>
</protein>
<dbReference type="Pfam" id="PF12796">
    <property type="entry name" value="Ank_2"/>
    <property type="match status" value="1"/>
</dbReference>
<dbReference type="PROSITE" id="PS50297">
    <property type="entry name" value="ANK_REP_REGION"/>
    <property type="match status" value="2"/>
</dbReference>
<evidence type="ECO:0000256" key="3">
    <source>
        <dbReference type="PROSITE-ProRule" id="PRU00023"/>
    </source>
</evidence>
<feature type="domain" description="MACPF" evidence="5">
    <location>
        <begin position="77"/>
        <end position="171"/>
    </location>
</feature>
<feature type="repeat" description="ANK" evidence="3">
    <location>
        <begin position="1004"/>
        <end position="1039"/>
    </location>
</feature>
<dbReference type="InterPro" id="IPR002110">
    <property type="entry name" value="Ankyrin_rpt"/>
</dbReference>
<proteinExistence type="predicted"/>
<keyword evidence="6" id="KW-0378">Hydrolase</keyword>
<keyword evidence="7" id="KW-1185">Reference proteome</keyword>